<gene>
    <name evidence="2" type="ORF">CQW49_00400</name>
</gene>
<organism evidence="2 3">
    <name type="scientific">Methylosinus trichosporium (strain ATCC 35070 / NCIMB 11131 / UNIQEM 75 / OB3b)</name>
    <dbReference type="NCBI Taxonomy" id="595536"/>
    <lineage>
        <taxon>Bacteria</taxon>
        <taxon>Pseudomonadati</taxon>
        <taxon>Pseudomonadota</taxon>
        <taxon>Alphaproteobacteria</taxon>
        <taxon>Hyphomicrobiales</taxon>
        <taxon>Methylocystaceae</taxon>
        <taxon>Methylosinus</taxon>
    </lineage>
</organism>
<evidence type="ECO:0000256" key="1">
    <source>
        <dbReference type="SAM" id="MobiDB-lite"/>
    </source>
</evidence>
<protein>
    <submittedName>
        <fullName evidence="2">Fimbrial assembly protein</fullName>
    </submittedName>
</protein>
<dbReference type="PANTHER" id="PTHR40278">
    <property type="entry name" value="DNA UTILIZATION PROTEIN HOFN"/>
    <property type="match status" value="1"/>
</dbReference>
<dbReference type="AlphaFoldDB" id="A0A2D2CV12"/>
<feature type="region of interest" description="Disordered" evidence="1">
    <location>
        <begin position="1"/>
        <end position="23"/>
    </location>
</feature>
<sequence length="410" mass="44287">MTFARGACERGAPEGASAPNQSIRAARAKGSMSSSIWRKELFEGSTAEAAARLWAWWRGEFYALFSPATLMFLLDRGERRLALRVGETPIALHLLAAKGDEPEPPITPDEIAASSLDAVLAARGVKRTATKIIVELPREAFFVRRFDAPAAALVDLPRLLSMELERKTPFRPADVLHGHVIAPRAGASPTGAEKISVEQWILRRDLLARAIEGSGLQVEDVDLVQPRWPQDELTPPPSMPVRVAVAAGPDLEGRIALAAAVVAVTLFAAGIGIAVWRQQEESAALEEAITAASTRAAGARQIADRAATDSRLLATLREERAKNPTFAEVWEEVSRILPDGAYAAELRLTERREGGRSIELTGFADSAASLPALLDRSTLFSDAKLTAPITPDPVEKRESFSLQANIRSSK</sequence>
<dbReference type="KEGG" id="mtw:CQW49_00400"/>
<accession>A0A2D2CV12</accession>
<evidence type="ECO:0000313" key="2">
    <source>
        <dbReference type="EMBL" id="ATQ66524.1"/>
    </source>
</evidence>
<keyword evidence="3" id="KW-1185">Reference proteome</keyword>
<name>A0A2D2CV12_METT3</name>
<dbReference type="STRING" id="595536.GCA_000178815_00863"/>
<dbReference type="InterPro" id="IPR007813">
    <property type="entry name" value="PilN"/>
</dbReference>
<dbReference type="RefSeq" id="WP_003611217.1">
    <property type="nucleotide sequence ID" value="NZ_ADVE02000001.1"/>
</dbReference>
<dbReference type="Pfam" id="PF05137">
    <property type="entry name" value="PilN"/>
    <property type="match status" value="1"/>
</dbReference>
<evidence type="ECO:0000313" key="3">
    <source>
        <dbReference type="Proteomes" id="UP000230709"/>
    </source>
</evidence>
<reference evidence="3" key="1">
    <citation type="submission" date="2017-10" db="EMBL/GenBank/DDBJ databases">
        <title>Completed PacBio SMRT sequence of Methylosinus trichosporium OB3b reveals presence of a third large plasmid.</title>
        <authorList>
            <person name="Charles T.C."/>
            <person name="Lynch M.D.J."/>
            <person name="Heil J.R."/>
            <person name="Cheng J."/>
        </authorList>
    </citation>
    <scope>NUCLEOTIDE SEQUENCE [LARGE SCALE GENOMIC DNA]</scope>
    <source>
        <strain evidence="3">OB3b</strain>
    </source>
</reference>
<dbReference type="InterPro" id="IPR052534">
    <property type="entry name" value="Extracell_DNA_Util/SecSys_Comp"/>
</dbReference>
<proteinExistence type="predicted"/>
<dbReference type="PANTHER" id="PTHR40278:SF1">
    <property type="entry name" value="DNA UTILIZATION PROTEIN HOFN"/>
    <property type="match status" value="1"/>
</dbReference>
<dbReference type="Proteomes" id="UP000230709">
    <property type="component" value="Chromosome"/>
</dbReference>
<dbReference type="EMBL" id="CP023737">
    <property type="protein sequence ID" value="ATQ66524.1"/>
    <property type="molecule type" value="Genomic_DNA"/>
</dbReference>